<evidence type="ECO:0000313" key="1">
    <source>
        <dbReference type="EMBL" id="SVC02835.1"/>
    </source>
</evidence>
<reference evidence="1" key="1">
    <citation type="submission" date="2018-05" db="EMBL/GenBank/DDBJ databases">
        <authorList>
            <person name="Lanie J.A."/>
            <person name="Ng W.-L."/>
            <person name="Kazmierczak K.M."/>
            <person name="Andrzejewski T.M."/>
            <person name="Davidsen T.M."/>
            <person name="Wayne K.J."/>
            <person name="Tettelin H."/>
            <person name="Glass J.I."/>
            <person name="Rusch D."/>
            <person name="Podicherti R."/>
            <person name="Tsui H.-C.T."/>
            <person name="Winkler M.E."/>
        </authorList>
    </citation>
    <scope>NUCLEOTIDE SEQUENCE</scope>
</reference>
<feature type="non-terminal residue" evidence="1">
    <location>
        <position position="25"/>
    </location>
</feature>
<dbReference type="EMBL" id="UINC01069451">
    <property type="protein sequence ID" value="SVC02835.1"/>
    <property type="molecule type" value="Genomic_DNA"/>
</dbReference>
<gene>
    <name evidence="1" type="ORF">METZ01_LOCUS255689</name>
</gene>
<name>A0A382IU01_9ZZZZ</name>
<protein>
    <submittedName>
        <fullName evidence="1">Uncharacterized protein</fullName>
    </submittedName>
</protein>
<feature type="non-terminal residue" evidence="1">
    <location>
        <position position="1"/>
    </location>
</feature>
<organism evidence="1">
    <name type="scientific">marine metagenome</name>
    <dbReference type="NCBI Taxonomy" id="408172"/>
    <lineage>
        <taxon>unclassified sequences</taxon>
        <taxon>metagenomes</taxon>
        <taxon>ecological metagenomes</taxon>
    </lineage>
</organism>
<accession>A0A382IU01</accession>
<dbReference type="AlphaFoldDB" id="A0A382IU01"/>
<proteinExistence type="predicted"/>
<sequence length="25" mass="2709">RTVSPCCRVFWAVLCLRCAVNGASP</sequence>